<organism evidence="2 3">
    <name type="scientific">Paenibacillus montanisoli</name>
    <dbReference type="NCBI Taxonomy" id="2081970"/>
    <lineage>
        <taxon>Bacteria</taxon>
        <taxon>Bacillati</taxon>
        <taxon>Bacillota</taxon>
        <taxon>Bacilli</taxon>
        <taxon>Bacillales</taxon>
        <taxon>Paenibacillaceae</taxon>
        <taxon>Paenibacillus</taxon>
    </lineage>
</organism>
<dbReference type="PANTHER" id="PTHR34068:SF1">
    <property type="entry name" value="UPF0145 PROTEIN YBJQ"/>
    <property type="match status" value="1"/>
</dbReference>
<dbReference type="SUPFAM" id="SSF117782">
    <property type="entry name" value="YbjQ-like"/>
    <property type="match status" value="1"/>
</dbReference>
<dbReference type="PANTHER" id="PTHR34068">
    <property type="entry name" value="UPF0145 PROTEIN YBJQ"/>
    <property type="match status" value="1"/>
</dbReference>
<protein>
    <recommendedName>
        <fullName evidence="4">YbjQ family protein</fullName>
    </recommendedName>
</protein>
<sequence>MLFDLFADFTDFFGGRSASYQNQLKSIYDEVLDQLTDEAIKVGANAIVGISLDHDEISGKGKQMFMVTATGTAAYIPDYKGNEVKYENEVTLEKCQLEYTRLKTIHVVKHNYAQVENKWAYLTTNSVPELMEEVYKYYLSNMQYYESGMTASNTMQYFSQIPEPAVTAFFYSKLKSAEDVNVNIKFIKELKLVNYDHIDHVFATGNEQVKKTCVSILAGDKRKYYADDYWKLEKLVQTIQAEFATRSVVDADKWTCSCGKVNKVSHEYCKSCDKDQRGFKKDEGKLDDIISKLKEQCVRIWKTQNF</sequence>
<reference evidence="2 3" key="1">
    <citation type="submission" date="2018-06" db="EMBL/GenBank/DDBJ databases">
        <title>Paenibacillus montanisoli sp. nov., isolated from mountain area soil.</title>
        <authorList>
            <person name="Wu M."/>
        </authorList>
    </citation>
    <scope>NUCLEOTIDE SEQUENCE [LARGE SCALE GENOMIC DNA]</scope>
    <source>
        <strain evidence="2 3">RA17</strain>
    </source>
</reference>
<dbReference type="InterPro" id="IPR002765">
    <property type="entry name" value="UPF0145_YbjQ-like"/>
</dbReference>
<evidence type="ECO:0000256" key="1">
    <source>
        <dbReference type="ARBA" id="ARBA00010751"/>
    </source>
</evidence>
<dbReference type="Proteomes" id="UP000249260">
    <property type="component" value="Unassembled WGS sequence"/>
</dbReference>
<evidence type="ECO:0000313" key="3">
    <source>
        <dbReference type="Proteomes" id="UP000249260"/>
    </source>
</evidence>
<accession>A0A328TXT8</accession>
<dbReference type="Pfam" id="PF01906">
    <property type="entry name" value="YbjQ_1"/>
    <property type="match status" value="1"/>
</dbReference>
<name>A0A328TXT8_9BACL</name>
<dbReference type="EMBL" id="QLUW01000004">
    <property type="protein sequence ID" value="RAP74373.1"/>
    <property type="molecule type" value="Genomic_DNA"/>
</dbReference>
<dbReference type="Gene3D" id="3.30.110.70">
    <property type="entry name" value="Hypothetical protein apc22750. Chain B"/>
    <property type="match status" value="1"/>
</dbReference>
<dbReference type="InterPro" id="IPR035439">
    <property type="entry name" value="UPF0145_dom_sf"/>
</dbReference>
<dbReference type="AlphaFoldDB" id="A0A328TXT8"/>
<evidence type="ECO:0008006" key="4">
    <source>
        <dbReference type="Google" id="ProtNLM"/>
    </source>
</evidence>
<evidence type="ECO:0000313" key="2">
    <source>
        <dbReference type="EMBL" id="RAP74373.1"/>
    </source>
</evidence>
<gene>
    <name evidence="2" type="ORF">DL346_20030</name>
</gene>
<proteinExistence type="inferred from homology"/>
<comment type="caution">
    <text evidence="2">The sequence shown here is derived from an EMBL/GenBank/DDBJ whole genome shotgun (WGS) entry which is preliminary data.</text>
</comment>
<comment type="similarity">
    <text evidence="1">Belongs to the UPF0145 family.</text>
</comment>
<keyword evidence="3" id="KW-1185">Reference proteome</keyword>
<dbReference type="OrthoDB" id="9796448at2"/>